<dbReference type="AlphaFoldDB" id="A0AA35XYP5"/>
<accession>A0AA35XYP5</accession>
<feature type="domain" description="Methyltransferase type 11" evidence="1">
    <location>
        <begin position="151"/>
        <end position="200"/>
    </location>
</feature>
<protein>
    <submittedName>
        <fullName evidence="2">Methyltransf_11 domain-containing protein</fullName>
    </submittedName>
</protein>
<dbReference type="EMBL" id="OX458332">
    <property type="protein sequence ID" value="CAI8825252.1"/>
    <property type="molecule type" value="Genomic_DNA"/>
</dbReference>
<reference evidence="2" key="1">
    <citation type="submission" date="2023-03" db="EMBL/GenBank/DDBJ databases">
        <authorList>
            <person name="Pearce D."/>
        </authorList>
    </citation>
    <scope>NUCLEOTIDE SEQUENCE</scope>
    <source>
        <strain evidence="2">Mc</strain>
    </source>
</reference>
<name>A0AA35XYP5_METCP</name>
<evidence type="ECO:0000313" key="3">
    <source>
        <dbReference type="Proteomes" id="UP001158598"/>
    </source>
</evidence>
<dbReference type="InterPro" id="IPR013216">
    <property type="entry name" value="Methyltransf_11"/>
</dbReference>
<sequence>MRKHILQKIASKIPPFGRFISERDQMREAIDQLSRERCRLLEEVSSITSENLRLQQLLDEKNIGYCHCCRQQTTFVITGNWLRDQYLCTNCLSIPRQRHIQYILDTHFRGWDSLQIHESSPSNDLIARHCRHYSFSQYFESEEEGATIDGIRNENLESLTFPDDSFDLFITQDVFEHIFFPHLAAKEIMRVLKPGGAHVFTVPKEKHLPGSRPRARLVDSEIQYLDDPVYHGNPVGDGKALVTWEYGDDFEALIGRWSGGITTTYVTRDRSLGIDGEYIEVFVTKKPRH</sequence>
<evidence type="ECO:0000259" key="1">
    <source>
        <dbReference type="Pfam" id="PF08241"/>
    </source>
</evidence>
<gene>
    <name evidence="2" type="ORF">MCNOR_2022</name>
</gene>
<proteinExistence type="predicted"/>
<evidence type="ECO:0000313" key="2">
    <source>
        <dbReference type="EMBL" id="CAI8825252.1"/>
    </source>
</evidence>
<dbReference type="GO" id="GO:0008757">
    <property type="term" value="F:S-adenosylmethionine-dependent methyltransferase activity"/>
    <property type="evidence" value="ECO:0007669"/>
    <property type="project" value="InterPro"/>
</dbReference>
<dbReference type="Pfam" id="PF08241">
    <property type="entry name" value="Methyltransf_11"/>
    <property type="match status" value="1"/>
</dbReference>
<dbReference type="SUPFAM" id="SSF53335">
    <property type="entry name" value="S-adenosyl-L-methionine-dependent methyltransferases"/>
    <property type="match status" value="1"/>
</dbReference>
<dbReference type="Proteomes" id="UP001158598">
    <property type="component" value="Chromosome"/>
</dbReference>
<organism evidence="2 3">
    <name type="scientific">Methylococcus capsulatus</name>
    <dbReference type="NCBI Taxonomy" id="414"/>
    <lineage>
        <taxon>Bacteria</taxon>
        <taxon>Pseudomonadati</taxon>
        <taxon>Pseudomonadota</taxon>
        <taxon>Gammaproteobacteria</taxon>
        <taxon>Methylococcales</taxon>
        <taxon>Methylococcaceae</taxon>
        <taxon>Methylococcus</taxon>
    </lineage>
</organism>
<dbReference type="Gene3D" id="3.40.50.150">
    <property type="entry name" value="Vaccinia Virus protein VP39"/>
    <property type="match status" value="1"/>
</dbReference>
<dbReference type="InterPro" id="IPR029063">
    <property type="entry name" value="SAM-dependent_MTases_sf"/>
</dbReference>